<dbReference type="InterPro" id="IPR015876">
    <property type="entry name" value="Acyl-CoA_DS"/>
</dbReference>
<organism evidence="17">
    <name type="scientific">Medioppia subpectinata</name>
    <dbReference type="NCBI Taxonomy" id="1979941"/>
    <lineage>
        <taxon>Eukaryota</taxon>
        <taxon>Metazoa</taxon>
        <taxon>Ecdysozoa</taxon>
        <taxon>Arthropoda</taxon>
        <taxon>Chelicerata</taxon>
        <taxon>Arachnida</taxon>
        <taxon>Acari</taxon>
        <taxon>Acariformes</taxon>
        <taxon>Sarcoptiformes</taxon>
        <taxon>Oribatida</taxon>
        <taxon>Brachypylina</taxon>
        <taxon>Oppioidea</taxon>
        <taxon>Oppiidae</taxon>
        <taxon>Medioppia</taxon>
    </lineage>
</organism>
<keyword evidence="7 14" id="KW-1133">Transmembrane helix</keyword>
<keyword evidence="5" id="KW-0479">Metal-binding</keyword>
<keyword evidence="6" id="KW-0276">Fatty acid metabolism</keyword>
<feature type="transmembrane region" description="Helical" evidence="14">
    <location>
        <begin position="130"/>
        <end position="152"/>
    </location>
</feature>
<dbReference type="GO" id="GO:0005789">
    <property type="term" value="C:endoplasmic reticulum membrane"/>
    <property type="evidence" value="ECO:0007669"/>
    <property type="project" value="TreeGrafter"/>
</dbReference>
<dbReference type="PROSITE" id="PS00476">
    <property type="entry name" value="FATTY_ACID_DESATUR_1"/>
    <property type="match status" value="1"/>
</dbReference>
<evidence type="ECO:0000313" key="18">
    <source>
        <dbReference type="Proteomes" id="UP000759131"/>
    </source>
</evidence>
<evidence type="ECO:0000256" key="6">
    <source>
        <dbReference type="ARBA" id="ARBA00022832"/>
    </source>
</evidence>
<sequence length="216" mass="25540">MGVTAGAHRLWAHRSYKATLPLRILLCFLNTMAVQNDLYDWCRDHRVHHKFSETDADPHNASRGFFFSHMGWLLCKKHPEVITKGQTVDLNDLLADPVVRFQRKHYRTLVVVVALIIPALIPYMCWSETLFNSFFICVLFRYCYILNSTWLVNSAAHMWGQKPYDLTINPRENSFVAFQSYGEGYHNYHHTFPWDYSASELDWKYNWNFSTLFIDF</sequence>
<comment type="cofactor">
    <cofactor evidence="13">
        <name>Fe(2+)</name>
        <dbReference type="ChEBI" id="CHEBI:29033"/>
    </cofactor>
</comment>
<feature type="chain" id="PRO_5035680799" description="Fatty acid desaturase domain-containing protein" evidence="15">
    <location>
        <begin position="34"/>
        <end position="216"/>
    </location>
</feature>
<name>A0A7R9PY59_9ACAR</name>
<evidence type="ECO:0000256" key="4">
    <source>
        <dbReference type="ARBA" id="ARBA00022692"/>
    </source>
</evidence>
<evidence type="ECO:0000256" key="14">
    <source>
        <dbReference type="SAM" id="Phobius"/>
    </source>
</evidence>
<keyword evidence="15" id="KW-0732">Signal</keyword>
<dbReference type="PRINTS" id="PR00075">
    <property type="entry name" value="FACDDSATRASE"/>
</dbReference>
<evidence type="ECO:0000256" key="7">
    <source>
        <dbReference type="ARBA" id="ARBA00022989"/>
    </source>
</evidence>
<evidence type="ECO:0000256" key="8">
    <source>
        <dbReference type="ARBA" id="ARBA00023002"/>
    </source>
</evidence>
<evidence type="ECO:0000256" key="3">
    <source>
        <dbReference type="ARBA" id="ARBA00022516"/>
    </source>
</evidence>
<evidence type="ECO:0000259" key="16">
    <source>
        <dbReference type="Pfam" id="PF00487"/>
    </source>
</evidence>
<accession>A0A7R9PY59</accession>
<keyword evidence="11 14" id="KW-0472">Membrane</keyword>
<dbReference type="GO" id="GO:0005506">
    <property type="term" value="F:iron ion binding"/>
    <property type="evidence" value="ECO:0007669"/>
    <property type="project" value="TreeGrafter"/>
</dbReference>
<evidence type="ECO:0000256" key="5">
    <source>
        <dbReference type="ARBA" id="ARBA00022723"/>
    </source>
</evidence>
<comment type="domain">
    <text evidence="13">The histidine box domains are involved in binding the catalytic metal ions.</text>
</comment>
<evidence type="ECO:0000256" key="1">
    <source>
        <dbReference type="ARBA" id="ARBA00004141"/>
    </source>
</evidence>
<feature type="transmembrane region" description="Helical" evidence="14">
    <location>
        <begin position="106"/>
        <end position="124"/>
    </location>
</feature>
<dbReference type="Proteomes" id="UP000759131">
    <property type="component" value="Unassembled WGS sequence"/>
</dbReference>
<feature type="non-terminal residue" evidence="17">
    <location>
        <position position="1"/>
    </location>
</feature>
<evidence type="ECO:0000256" key="12">
    <source>
        <dbReference type="ARBA" id="ARBA00023160"/>
    </source>
</evidence>
<reference evidence="17" key="1">
    <citation type="submission" date="2020-11" db="EMBL/GenBank/DDBJ databases">
        <authorList>
            <person name="Tran Van P."/>
        </authorList>
    </citation>
    <scope>NUCLEOTIDE SEQUENCE</scope>
</reference>
<feature type="domain" description="Fatty acid desaturase" evidence="16">
    <location>
        <begin position="3"/>
        <end position="193"/>
    </location>
</feature>
<feature type="signal peptide" evidence="15">
    <location>
        <begin position="1"/>
        <end position="33"/>
    </location>
</feature>
<evidence type="ECO:0000256" key="2">
    <source>
        <dbReference type="ARBA" id="ARBA00009295"/>
    </source>
</evidence>
<keyword evidence="12 13" id="KW-0275">Fatty acid biosynthesis</keyword>
<keyword evidence="3 13" id="KW-0444">Lipid biosynthesis</keyword>
<evidence type="ECO:0000313" key="17">
    <source>
        <dbReference type="EMBL" id="CAD7624308.1"/>
    </source>
</evidence>
<dbReference type="OrthoDB" id="6406588at2759"/>
<evidence type="ECO:0000256" key="9">
    <source>
        <dbReference type="ARBA" id="ARBA00023004"/>
    </source>
</evidence>
<keyword evidence="9" id="KW-0408">Iron</keyword>
<dbReference type="EMBL" id="CAJPIZ010002240">
    <property type="protein sequence ID" value="CAG2104738.1"/>
    <property type="molecule type" value="Genomic_DNA"/>
</dbReference>
<evidence type="ECO:0000256" key="10">
    <source>
        <dbReference type="ARBA" id="ARBA00023098"/>
    </source>
</evidence>
<dbReference type="EMBL" id="OC856815">
    <property type="protein sequence ID" value="CAD7624308.1"/>
    <property type="molecule type" value="Genomic_DNA"/>
</dbReference>
<dbReference type="PANTHER" id="PTHR11351:SF31">
    <property type="entry name" value="DESATURASE 1, ISOFORM A-RELATED"/>
    <property type="match status" value="1"/>
</dbReference>
<dbReference type="AlphaFoldDB" id="A0A7R9PY59"/>
<dbReference type="Pfam" id="PF00487">
    <property type="entry name" value="FA_desaturase"/>
    <property type="match status" value="1"/>
</dbReference>
<dbReference type="CDD" id="cd03505">
    <property type="entry name" value="Delta9-FADS-like"/>
    <property type="match status" value="1"/>
</dbReference>
<comment type="similarity">
    <text evidence="2 13">Belongs to the fatty acid desaturase type 1 family.</text>
</comment>
<proteinExistence type="inferred from homology"/>
<comment type="subcellular location">
    <subcellularLocation>
        <location evidence="1">Membrane</location>
        <topology evidence="1">Multi-pass membrane protein</topology>
    </subcellularLocation>
</comment>
<evidence type="ECO:0000256" key="13">
    <source>
        <dbReference type="RuleBase" id="RU000581"/>
    </source>
</evidence>
<dbReference type="GO" id="GO:0004768">
    <property type="term" value="F:stearoyl-CoA 9-desaturase activity"/>
    <property type="evidence" value="ECO:0007669"/>
    <property type="project" value="TreeGrafter"/>
</dbReference>
<protein>
    <recommendedName>
        <fullName evidence="16">Fatty acid desaturase domain-containing protein</fullName>
    </recommendedName>
</protein>
<keyword evidence="8 13" id="KW-0560">Oxidoreductase</keyword>
<keyword evidence="4 13" id="KW-0812">Transmembrane</keyword>
<dbReference type="GO" id="GO:0006636">
    <property type="term" value="P:unsaturated fatty acid biosynthetic process"/>
    <property type="evidence" value="ECO:0007669"/>
    <property type="project" value="TreeGrafter"/>
</dbReference>
<evidence type="ECO:0000256" key="11">
    <source>
        <dbReference type="ARBA" id="ARBA00023136"/>
    </source>
</evidence>
<evidence type="ECO:0000256" key="15">
    <source>
        <dbReference type="SAM" id="SignalP"/>
    </source>
</evidence>
<dbReference type="PANTHER" id="PTHR11351">
    <property type="entry name" value="ACYL-COA DESATURASE"/>
    <property type="match status" value="1"/>
</dbReference>
<keyword evidence="18" id="KW-1185">Reference proteome</keyword>
<gene>
    <name evidence="17" type="ORF">OSB1V03_LOCUS4753</name>
</gene>
<keyword evidence="10" id="KW-0443">Lipid metabolism</keyword>
<dbReference type="InterPro" id="IPR001522">
    <property type="entry name" value="FADS-1_CS"/>
</dbReference>
<dbReference type="InterPro" id="IPR005804">
    <property type="entry name" value="FA_desaturase_dom"/>
</dbReference>